<dbReference type="Ensembl" id="ENSCINT00000003677.3">
    <property type="protein sequence ID" value="ENSCINP00000003677.3"/>
    <property type="gene ID" value="ENSCING00000001818.3"/>
</dbReference>
<dbReference type="Proteomes" id="UP000008144">
    <property type="component" value="Unassembled WGS sequence"/>
</dbReference>
<dbReference type="InterPro" id="IPR003316">
    <property type="entry name" value="E2F_WHTH_DNA-bd_dom"/>
</dbReference>
<feature type="compositionally biased region" description="Polar residues" evidence="8">
    <location>
        <begin position="524"/>
        <end position="534"/>
    </location>
</feature>
<dbReference type="Gene3D" id="1.10.10.10">
    <property type="entry name" value="Winged helix-like DNA-binding domain superfamily/Winged helix DNA-binding domain"/>
    <property type="match status" value="1"/>
</dbReference>
<keyword evidence="3 7" id="KW-0805">Transcription regulation</keyword>
<dbReference type="InterPro" id="IPR038168">
    <property type="entry name" value="TF_DP_C_sf"/>
</dbReference>
<dbReference type="InterPro" id="IPR014889">
    <property type="entry name" value="Transc_factor_DP_C"/>
</dbReference>
<dbReference type="FunFam" id="1.20.140.80:FF:000001">
    <property type="entry name" value="Transcription factor"/>
    <property type="match status" value="1"/>
</dbReference>
<evidence type="ECO:0000256" key="3">
    <source>
        <dbReference type="ARBA" id="ARBA00023015"/>
    </source>
</evidence>
<dbReference type="GO" id="GO:0000981">
    <property type="term" value="F:DNA-binding transcription factor activity, RNA polymerase II-specific"/>
    <property type="evidence" value="ECO:0000318"/>
    <property type="project" value="GO_Central"/>
</dbReference>
<evidence type="ECO:0000256" key="4">
    <source>
        <dbReference type="ARBA" id="ARBA00023125"/>
    </source>
</evidence>
<dbReference type="OMA" id="NDKYEYM"/>
<dbReference type="SMART" id="SM01372">
    <property type="entry name" value="E2F_TDP"/>
    <property type="match status" value="1"/>
</dbReference>
<dbReference type="SMART" id="SM01138">
    <property type="entry name" value="DP"/>
    <property type="match status" value="1"/>
</dbReference>
<dbReference type="GO" id="GO:0003677">
    <property type="term" value="F:DNA binding"/>
    <property type="evidence" value="ECO:0007669"/>
    <property type="project" value="UniProtKB-KW"/>
</dbReference>
<dbReference type="InterPro" id="IPR037241">
    <property type="entry name" value="E2F-DP_heterodim"/>
</dbReference>
<dbReference type="InParanoid" id="F6WIW4"/>
<reference evidence="11" key="2">
    <citation type="submission" date="2025-08" db="UniProtKB">
        <authorList>
            <consortium name="Ensembl"/>
        </authorList>
    </citation>
    <scope>IDENTIFICATION</scope>
</reference>
<keyword evidence="12" id="KW-1185">Reference proteome</keyword>
<keyword evidence="5 7" id="KW-0804">Transcription</keyword>
<sequence length="534" mass="58583">MEVEQNAKSTCATIRPHAPTISVVHTTPVKGQSVFLTTPSSGSGIVRTAGSQVRVVQTTPQQTPQVVRIIKAGEAVTGSPNVINIRAPLASPVKGGAIINIPTGSKLLTHPGPKLKVGDTITIQKSNIINENQSSSNDPNDVIQPSGTKLVKVVTSNQTPVFIAPNTNNMKQMTPSTPQNKSFFSQQMASPVRINNMSPTWNASSPSYKRPSMFNDPAQMVESKRRRTPTTDKGSKGLRHFAMLVCEKVKQKVTTTYNEVADELVSEFADHQRQVTDQYDQKNIRRRVYDALNVLMAMDIIYKDKKDIHWVGLPTNSAQEVQTLQTEKKNRQQRIQQKTLQLHELILQQIAFKNLVQRNKRIEQTQGFPADNSSIQLPFIIVNTSKKTVIDCSISNDKYEYMFNFDNTFEIHDDIEVLKRMGMAYGLEAGVCSNDNLRTAMTLVPPVLKPYLEQMAGKTSGEVSEASVGTPEVKIEPQTIDISSFTPDDEVAMVIDGGVGCAGSSRSSSAVYSGTPLSGDIESGSESRGSTPLF</sequence>
<evidence type="ECO:0000256" key="6">
    <source>
        <dbReference type="ARBA" id="ARBA00023242"/>
    </source>
</evidence>
<dbReference type="AlphaFoldDB" id="F6WIW4"/>
<dbReference type="Gene3D" id="1.20.140.80">
    <property type="entry name" value="Transcription factor DP"/>
    <property type="match status" value="1"/>
</dbReference>
<dbReference type="InterPro" id="IPR015648">
    <property type="entry name" value="Transcrpt_fac_DP"/>
</dbReference>
<organism evidence="11 12">
    <name type="scientific">Ciona intestinalis</name>
    <name type="common">Transparent sea squirt</name>
    <name type="synonym">Ascidia intestinalis</name>
    <dbReference type="NCBI Taxonomy" id="7719"/>
    <lineage>
        <taxon>Eukaryota</taxon>
        <taxon>Metazoa</taxon>
        <taxon>Chordata</taxon>
        <taxon>Tunicata</taxon>
        <taxon>Ascidiacea</taxon>
        <taxon>Phlebobranchia</taxon>
        <taxon>Cionidae</taxon>
        <taxon>Ciona</taxon>
    </lineage>
</organism>
<dbReference type="GO" id="GO:0005667">
    <property type="term" value="C:transcription regulator complex"/>
    <property type="evidence" value="ECO:0007669"/>
    <property type="project" value="InterPro"/>
</dbReference>
<name>F6WIW4_CIOIN</name>
<dbReference type="FunFam" id="1.10.10.10:FF:000047">
    <property type="entry name" value="Transcription factor"/>
    <property type="match status" value="1"/>
</dbReference>
<dbReference type="InterPro" id="IPR036390">
    <property type="entry name" value="WH_DNA-bd_sf"/>
</dbReference>
<dbReference type="SUPFAM" id="SSF46785">
    <property type="entry name" value="Winged helix' DNA-binding domain"/>
    <property type="match status" value="1"/>
</dbReference>
<evidence type="ECO:0000256" key="1">
    <source>
        <dbReference type="ARBA" id="ARBA00004123"/>
    </source>
</evidence>
<feature type="compositionally biased region" description="Low complexity" evidence="8">
    <location>
        <begin position="504"/>
        <end position="514"/>
    </location>
</feature>
<reference evidence="12" key="1">
    <citation type="journal article" date="2002" name="Science">
        <title>The draft genome of Ciona intestinalis: insights into chordate and vertebrate origins.</title>
        <authorList>
            <person name="Dehal P."/>
            <person name="Satou Y."/>
            <person name="Campbell R.K."/>
            <person name="Chapman J."/>
            <person name="Degnan B."/>
            <person name="De Tomaso A."/>
            <person name="Davidson B."/>
            <person name="Di Gregorio A."/>
            <person name="Gelpke M."/>
            <person name="Goodstein D.M."/>
            <person name="Harafuji N."/>
            <person name="Hastings K.E."/>
            <person name="Ho I."/>
            <person name="Hotta K."/>
            <person name="Huang W."/>
            <person name="Kawashima T."/>
            <person name="Lemaire P."/>
            <person name="Martinez D."/>
            <person name="Meinertzhagen I.A."/>
            <person name="Necula S."/>
            <person name="Nonaka M."/>
            <person name="Putnam N."/>
            <person name="Rash S."/>
            <person name="Saiga H."/>
            <person name="Satake M."/>
            <person name="Terry A."/>
            <person name="Yamada L."/>
            <person name="Wang H.G."/>
            <person name="Awazu S."/>
            <person name="Azumi K."/>
            <person name="Boore J."/>
            <person name="Branno M."/>
            <person name="Chin-Bow S."/>
            <person name="DeSantis R."/>
            <person name="Doyle S."/>
            <person name="Francino P."/>
            <person name="Keys D.N."/>
            <person name="Haga S."/>
            <person name="Hayashi H."/>
            <person name="Hino K."/>
            <person name="Imai K.S."/>
            <person name="Inaba K."/>
            <person name="Kano S."/>
            <person name="Kobayashi K."/>
            <person name="Kobayashi M."/>
            <person name="Lee B.I."/>
            <person name="Makabe K.W."/>
            <person name="Manohar C."/>
            <person name="Matassi G."/>
            <person name="Medina M."/>
            <person name="Mochizuki Y."/>
            <person name="Mount S."/>
            <person name="Morishita T."/>
            <person name="Miura S."/>
            <person name="Nakayama A."/>
            <person name="Nishizaka S."/>
            <person name="Nomoto H."/>
            <person name="Ohta F."/>
            <person name="Oishi K."/>
            <person name="Rigoutsos I."/>
            <person name="Sano M."/>
            <person name="Sasaki A."/>
            <person name="Sasakura Y."/>
            <person name="Shoguchi E."/>
            <person name="Shin-i T."/>
            <person name="Spagnuolo A."/>
            <person name="Stainier D."/>
            <person name="Suzuki M.M."/>
            <person name="Tassy O."/>
            <person name="Takatori N."/>
            <person name="Tokuoka M."/>
            <person name="Yagi K."/>
            <person name="Yoshizaki F."/>
            <person name="Wada S."/>
            <person name="Zhang C."/>
            <person name="Hyatt P.D."/>
            <person name="Larimer F."/>
            <person name="Detter C."/>
            <person name="Doggett N."/>
            <person name="Glavina T."/>
            <person name="Hawkins T."/>
            <person name="Richardson P."/>
            <person name="Lucas S."/>
            <person name="Kohara Y."/>
            <person name="Levine M."/>
            <person name="Satoh N."/>
            <person name="Rokhsar D.S."/>
        </authorList>
    </citation>
    <scope>NUCLEOTIDE SEQUENCE [LARGE SCALE GENOMIC DNA]</scope>
</reference>
<feature type="region of interest" description="Disordered" evidence="8">
    <location>
        <begin position="504"/>
        <end position="534"/>
    </location>
</feature>
<evidence type="ECO:0000259" key="10">
    <source>
        <dbReference type="SMART" id="SM01372"/>
    </source>
</evidence>
<evidence type="ECO:0000256" key="8">
    <source>
        <dbReference type="SAM" id="MobiDB-lite"/>
    </source>
</evidence>
<dbReference type="GO" id="GO:0051726">
    <property type="term" value="P:regulation of cell cycle"/>
    <property type="evidence" value="ECO:0007669"/>
    <property type="project" value="InterPro"/>
</dbReference>
<evidence type="ECO:0000259" key="9">
    <source>
        <dbReference type="SMART" id="SM01138"/>
    </source>
</evidence>
<keyword evidence="6 7" id="KW-0539">Nucleus</keyword>
<accession>F6WIW4</accession>
<protein>
    <submittedName>
        <fullName evidence="11">Transcription factor protein</fullName>
    </submittedName>
</protein>
<keyword evidence="4 7" id="KW-0238">DNA-binding</keyword>
<evidence type="ECO:0000313" key="11">
    <source>
        <dbReference type="Ensembl" id="ENSCINP00000003677.3"/>
    </source>
</evidence>
<dbReference type="PANTHER" id="PTHR12548">
    <property type="entry name" value="TRANSCRIPTION FACTOR DP"/>
    <property type="match status" value="1"/>
</dbReference>
<evidence type="ECO:0000256" key="7">
    <source>
        <dbReference type="RuleBase" id="RU003796"/>
    </source>
</evidence>
<dbReference type="CDD" id="cd14458">
    <property type="entry name" value="DP_DD"/>
    <property type="match status" value="1"/>
</dbReference>
<dbReference type="InterPro" id="IPR036388">
    <property type="entry name" value="WH-like_DNA-bd_sf"/>
</dbReference>
<evidence type="ECO:0000313" key="12">
    <source>
        <dbReference type="Proteomes" id="UP000008144"/>
    </source>
</evidence>
<dbReference type="SUPFAM" id="SSF144074">
    <property type="entry name" value="E2F-DP heterodimerization region"/>
    <property type="match status" value="1"/>
</dbReference>
<dbReference type="GO" id="GO:0006357">
    <property type="term" value="P:regulation of transcription by RNA polymerase II"/>
    <property type="evidence" value="ECO:0000318"/>
    <property type="project" value="GO_Central"/>
</dbReference>
<dbReference type="GeneTree" id="ENSGT00940000169233"/>
<comment type="similarity">
    <text evidence="2 7">Belongs to the E2F/DP family.</text>
</comment>
<feature type="domain" description="Transcription factor DP C-terminal" evidence="9">
    <location>
        <begin position="319"/>
        <end position="462"/>
    </location>
</feature>
<reference evidence="11" key="3">
    <citation type="submission" date="2025-09" db="UniProtKB">
        <authorList>
            <consortium name="Ensembl"/>
        </authorList>
    </citation>
    <scope>IDENTIFICATION</scope>
</reference>
<comment type="subcellular location">
    <subcellularLocation>
        <location evidence="1 7">Nucleus</location>
    </subcellularLocation>
</comment>
<evidence type="ECO:0000256" key="2">
    <source>
        <dbReference type="ARBA" id="ARBA00010940"/>
    </source>
</evidence>
<dbReference type="PANTHER" id="PTHR12548:SF9">
    <property type="entry name" value="TRANSCRIPTION FACTOR DP"/>
    <property type="match status" value="1"/>
</dbReference>
<dbReference type="Pfam" id="PF08781">
    <property type="entry name" value="DP"/>
    <property type="match status" value="1"/>
</dbReference>
<proteinExistence type="inferred from homology"/>
<dbReference type="Pfam" id="PF02319">
    <property type="entry name" value="WHD_E2F_TDP"/>
    <property type="match status" value="1"/>
</dbReference>
<dbReference type="HOGENOM" id="CLU_039874_0_0_1"/>
<evidence type="ECO:0000256" key="5">
    <source>
        <dbReference type="ARBA" id="ARBA00023163"/>
    </source>
</evidence>
<dbReference type="STRING" id="7719.ENSCINP00000003677"/>
<gene>
    <name evidence="11" type="primary">dp-1</name>
</gene>
<dbReference type="GO" id="GO:0005634">
    <property type="term" value="C:nucleus"/>
    <property type="evidence" value="ECO:0000318"/>
    <property type="project" value="GO_Central"/>
</dbReference>
<feature type="domain" description="E2F/DP family winged-helix DNA-binding" evidence="10">
    <location>
        <begin position="233"/>
        <end position="312"/>
    </location>
</feature>